<evidence type="ECO:0000256" key="7">
    <source>
        <dbReference type="RuleBase" id="RU365068"/>
    </source>
</evidence>
<evidence type="ECO:0000259" key="10">
    <source>
        <dbReference type="PROSITE" id="PS51194"/>
    </source>
</evidence>
<evidence type="ECO:0000259" key="9">
    <source>
        <dbReference type="PROSITE" id="PS51192"/>
    </source>
</evidence>
<evidence type="ECO:0000256" key="4">
    <source>
        <dbReference type="ARBA" id="ARBA00022840"/>
    </source>
</evidence>
<comment type="caution">
    <text evidence="12">The sequence shown here is derived from an EMBL/GenBank/DDBJ whole genome shotgun (WGS) entry which is preliminary data.</text>
</comment>
<comment type="catalytic activity">
    <reaction evidence="7">
        <text>ATP + H2O = ADP + phosphate + H(+)</text>
        <dbReference type="Rhea" id="RHEA:13065"/>
        <dbReference type="ChEBI" id="CHEBI:15377"/>
        <dbReference type="ChEBI" id="CHEBI:15378"/>
        <dbReference type="ChEBI" id="CHEBI:30616"/>
        <dbReference type="ChEBI" id="CHEBI:43474"/>
        <dbReference type="ChEBI" id="CHEBI:456216"/>
        <dbReference type="EC" id="3.6.4.13"/>
    </reaction>
</comment>
<evidence type="ECO:0000259" key="11">
    <source>
        <dbReference type="PROSITE" id="PS51195"/>
    </source>
</evidence>
<sequence>MAMGDSIPDYVAVAVQKNKVKMAGKYNSMDCMRCFMHMVEYCMGFTPTEYTEELHEWFLKRQSRKWARHAAAEIAYFGVVSCDTMTTALGRMRKALNGTSQVSVATMYVLFCETRQAINRYSLHGVWYLIHAYDKSKSVRANVSRVRPGLVSTRCHTIQLLEAIRSCVGVSLSVLRISGGGVSGGGPCEVAYQLGRRRLCPKVESDGIPELRVLRSCLSVLTQKVQMYARQPWQQYRGLVKAAKGLGIKYGKSHTVKKLALLVKRGMLQPSGTGACKRTYRDLPLTVYREIVFTSILPAFRMASQMAGRLDPVTGEYYPSDDEVRCSMERWHTPPNDEAYARQWLKQCGSERRALRRALARGAERESLAAGGALARRSQGAPPLARGGAGMGGAARGTPSRAPGRGGPRRRGAQEGCGALLRGASPGACAGLSARHRRSAGPCGLRAASGATGPGGDGLWSSTSFEALGVHPALVQALAAQDIARPTVVQADSFGPIVRGRDALLRAETGSGKTLAYLLPLVNRIYYQHDRARAAAEAGGAEANPLQSMRPWVVLAPTSDLCAQILAMLEAVDVDRLVAPQSLQRLFRWEALRGPVAGAFREPRLKEVTRVGPSSQSSAAYATASPRIRWGAVDVVVSTPSKFCEELQQMKEDRIFPACVVMDEADALFQGVNRLHLFDIFGLLRPRVRAKRADEPRRRLPDMIPTQFIFASATMVHIGPFSPGNMLIERFCTAHTVETPYFHRLPAGIDQDSVRWLTGSDDWERRIDQLLEILRDVPCERTLVFVNSLHNCHVLLGFLRSAGWPVASFMKGRQGRMGPRFRDAREFADGRASIMLATEFGGRGIDWHEVDHVVNFQMPTSAVGWLHRVGRTGRMGKRGLVTNLVGIKDQALAQLIQERLLAGKDLHGAFSRRRSLRRKTRALAQEGGGGGDDEAPTPHRWEGGSMRMEGGLEIFERGLTGGGATPGSAEDAQAHQGADSGGTLLGYLSSPEAEDDQPVGRRQRQVAAVSGRQREAGDRRGGASALGEGGPEGADGALADLRARLLDSDSESEGSGAEDSDGGATRGAPAGASEQAPFQWSRLGDAEEGGASLGPEPQRQLLNRGARRDGEPPAARGGGAASRAPAAGSGRKRRGVKAASRAAAGRNYAEPEDDLLL</sequence>
<dbReference type="InterPro" id="IPR011545">
    <property type="entry name" value="DEAD/DEAH_box_helicase_dom"/>
</dbReference>
<feature type="domain" description="Helicase C-terminal" evidence="10">
    <location>
        <begin position="766"/>
        <end position="917"/>
    </location>
</feature>
<evidence type="ECO:0000256" key="2">
    <source>
        <dbReference type="ARBA" id="ARBA00022801"/>
    </source>
</evidence>
<feature type="compositionally biased region" description="Low complexity" evidence="8">
    <location>
        <begin position="369"/>
        <end position="386"/>
    </location>
</feature>
<comment type="domain">
    <text evidence="7">The Q motif is unique to and characteristic of the DEAD box family of RNA helicases and controls ATP binding and hydrolysis.</text>
</comment>
<feature type="region of interest" description="Disordered" evidence="8">
    <location>
        <begin position="369"/>
        <end position="414"/>
    </location>
</feature>
<reference evidence="12" key="1">
    <citation type="submission" date="2023-10" db="EMBL/GenBank/DDBJ databases">
        <authorList>
            <person name="Chen Y."/>
            <person name="Shah S."/>
            <person name="Dougan E. K."/>
            <person name="Thang M."/>
            <person name="Chan C."/>
        </authorList>
    </citation>
    <scope>NUCLEOTIDE SEQUENCE [LARGE SCALE GENOMIC DNA]</scope>
</reference>
<feature type="compositionally biased region" description="Basic residues" evidence="8">
    <location>
        <begin position="912"/>
        <end position="921"/>
    </location>
</feature>
<evidence type="ECO:0000256" key="8">
    <source>
        <dbReference type="SAM" id="MobiDB-lite"/>
    </source>
</evidence>
<dbReference type="InterPro" id="IPR001650">
    <property type="entry name" value="Helicase_C-like"/>
</dbReference>
<dbReference type="SUPFAM" id="SSF52540">
    <property type="entry name" value="P-loop containing nucleoside triphosphate hydrolases"/>
    <property type="match status" value="1"/>
</dbReference>
<dbReference type="Gene3D" id="3.40.50.300">
    <property type="entry name" value="P-loop containing nucleotide triphosphate hydrolases"/>
    <property type="match status" value="2"/>
</dbReference>
<dbReference type="InterPro" id="IPR014014">
    <property type="entry name" value="RNA_helicase_DEAD_Q_motif"/>
</dbReference>
<feature type="compositionally biased region" description="Acidic residues" evidence="8">
    <location>
        <begin position="1048"/>
        <end position="1061"/>
    </location>
</feature>
<evidence type="ECO:0000256" key="6">
    <source>
        <dbReference type="PROSITE-ProRule" id="PRU00552"/>
    </source>
</evidence>
<feature type="domain" description="Helicase ATP-binding" evidence="9">
    <location>
        <begin position="494"/>
        <end position="715"/>
    </location>
</feature>
<dbReference type="Pfam" id="PF00271">
    <property type="entry name" value="Helicase_C"/>
    <property type="match status" value="1"/>
</dbReference>
<dbReference type="EC" id="3.6.4.13" evidence="7"/>
<dbReference type="CDD" id="cd18787">
    <property type="entry name" value="SF2_C_DEAD"/>
    <property type="match status" value="1"/>
</dbReference>
<feature type="short sequence motif" description="Q motif" evidence="6">
    <location>
        <begin position="463"/>
        <end position="491"/>
    </location>
</feature>
<name>A0ABN9US81_9DINO</name>
<keyword evidence="1 7" id="KW-0547">Nucleotide-binding</keyword>
<feature type="region of interest" description="Disordered" evidence="8">
    <location>
        <begin position="957"/>
        <end position="1157"/>
    </location>
</feature>
<evidence type="ECO:0000313" key="13">
    <source>
        <dbReference type="Proteomes" id="UP001189429"/>
    </source>
</evidence>
<evidence type="ECO:0000256" key="3">
    <source>
        <dbReference type="ARBA" id="ARBA00022806"/>
    </source>
</evidence>
<dbReference type="SMART" id="SM00490">
    <property type="entry name" value="HELICc"/>
    <property type="match status" value="1"/>
</dbReference>
<evidence type="ECO:0000256" key="5">
    <source>
        <dbReference type="ARBA" id="ARBA00022884"/>
    </source>
</evidence>
<dbReference type="Pfam" id="PF00270">
    <property type="entry name" value="DEAD"/>
    <property type="match status" value="1"/>
</dbReference>
<keyword evidence="5 7" id="KW-0694">RNA-binding</keyword>
<proteinExistence type="inferred from homology"/>
<feature type="compositionally biased region" description="Basic and acidic residues" evidence="8">
    <location>
        <begin position="1012"/>
        <end position="1021"/>
    </location>
</feature>
<feature type="region of interest" description="Disordered" evidence="8">
    <location>
        <begin position="912"/>
        <end position="945"/>
    </location>
</feature>
<comment type="function">
    <text evidence="7">RNA helicase.</text>
</comment>
<dbReference type="Proteomes" id="UP001189429">
    <property type="component" value="Unassembled WGS sequence"/>
</dbReference>
<accession>A0ABN9US81</accession>
<dbReference type="PROSITE" id="PS51195">
    <property type="entry name" value="Q_MOTIF"/>
    <property type="match status" value="1"/>
</dbReference>
<dbReference type="PROSITE" id="PS51194">
    <property type="entry name" value="HELICASE_CTER"/>
    <property type="match status" value="1"/>
</dbReference>
<feature type="compositionally biased region" description="Low complexity" evidence="8">
    <location>
        <begin position="1137"/>
        <end position="1146"/>
    </location>
</feature>
<dbReference type="EMBL" id="CAUYUJ010016205">
    <property type="protein sequence ID" value="CAK0862874.1"/>
    <property type="molecule type" value="Genomic_DNA"/>
</dbReference>
<evidence type="ECO:0000313" key="12">
    <source>
        <dbReference type="EMBL" id="CAK0862874.1"/>
    </source>
</evidence>
<evidence type="ECO:0000256" key="1">
    <source>
        <dbReference type="ARBA" id="ARBA00022741"/>
    </source>
</evidence>
<dbReference type="InterPro" id="IPR027417">
    <property type="entry name" value="P-loop_NTPase"/>
</dbReference>
<protein>
    <recommendedName>
        <fullName evidence="7">ATP-dependent RNA helicase</fullName>
        <ecNumber evidence="7">3.6.4.13</ecNumber>
    </recommendedName>
</protein>
<keyword evidence="13" id="KW-1185">Reference proteome</keyword>
<comment type="similarity">
    <text evidence="7">Belongs to the DEAD box helicase family.</text>
</comment>
<gene>
    <name evidence="12" type="ORF">PCOR1329_LOCUS51187</name>
</gene>
<feature type="domain" description="DEAD-box RNA helicase Q" evidence="11">
    <location>
        <begin position="463"/>
        <end position="491"/>
    </location>
</feature>
<dbReference type="SMART" id="SM00487">
    <property type="entry name" value="DEXDc"/>
    <property type="match status" value="1"/>
</dbReference>
<dbReference type="InterPro" id="IPR014001">
    <property type="entry name" value="Helicase_ATP-bd"/>
</dbReference>
<organism evidence="12 13">
    <name type="scientific">Prorocentrum cordatum</name>
    <dbReference type="NCBI Taxonomy" id="2364126"/>
    <lineage>
        <taxon>Eukaryota</taxon>
        <taxon>Sar</taxon>
        <taxon>Alveolata</taxon>
        <taxon>Dinophyceae</taxon>
        <taxon>Prorocentrales</taxon>
        <taxon>Prorocentraceae</taxon>
        <taxon>Prorocentrum</taxon>
    </lineage>
</organism>
<keyword evidence="3 7" id="KW-0347">Helicase</keyword>
<keyword evidence="2 7" id="KW-0378">Hydrolase</keyword>
<dbReference type="PROSITE" id="PS51192">
    <property type="entry name" value="HELICASE_ATP_BIND_1"/>
    <property type="match status" value="1"/>
</dbReference>
<dbReference type="PANTHER" id="PTHR24031">
    <property type="entry name" value="RNA HELICASE"/>
    <property type="match status" value="1"/>
</dbReference>
<keyword evidence="4 7" id="KW-0067">ATP-binding</keyword>